<gene>
    <name evidence="2" type="ORF">FNL38_104497</name>
</gene>
<evidence type="ECO:0000256" key="1">
    <source>
        <dbReference type="SAM" id="Phobius"/>
    </source>
</evidence>
<evidence type="ECO:0000313" key="2">
    <source>
        <dbReference type="EMBL" id="TYQ04121.1"/>
    </source>
</evidence>
<feature type="transmembrane region" description="Helical" evidence="1">
    <location>
        <begin position="98"/>
        <end position="119"/>
    </location>
</feature>
<keyword evidence="1" id="KW-0812">Transmembrane</keyword>
<dbReference type="EMBL" id="VNIQ01000004">
    <property type="protein sequence ID" value="TYQ04121.1"/>
    <property type="molecule type" value="Genomic_DNA"/>
</dbReference>
<protein>
    <submittedName>
        <fullName evidence="2">Uncharacterized protein</fullName>
    </submittedName>
</protein>
<dbReference type="AlphaFoldDB" id="A0A652YPS2"/>
<feature type="transmembrane region" description="Helical" evidence="1">
    <location>
        <begin position="150"/>
        <end position="168"/>
    </location>
</feature>
<name>A0A652YPS2_NOCGL</name>
<organism evidence="2">
    <name type="scientific">Nocardia globerula</name>
    <dbReference type="NCBI Taxonomy" id="1818"/>
    <lineage>
        <taxon>Bacteria</taxon>
        <taxon>Bacillati</taxon>
        <taxon>Actinomycetota</taxon>
        <taxon>Actinomycetes</taxon>
        <taxon>Mycobacteriales</taxon>
        <taxon>Nocardiaceae</taxon>
        <taxon>Nocardia</taxon>
    </lineage>
</organism>
<keyword evidence="1" id="KW-1133">Transmembrane helix</keyword>
<accession>A0A652YPS2</accession>
<comment type="caution">
    <text evidence="2">The sequence shown here is derived from an EMBL/GenBank/DDBJ whole genome shotgun (WGS) entry which is preliminary data.</text>
</comment>
<reference evidence="2" key="1">
    <citation type="submission" date="2019-07" db="EMBL/GenBank/DDBJ databases">
        <title>Genomic Encyclopedia of Type Strains, Phase IV (KMG-IV): sequencing the most valuable type-strain genomes for metagenomic binning, comparative biology and taxonomic classification.</title>
        <authorList>
            <person name="Goeker M."/>
        </authorList>
    </citation>
    <scope>NUCLEOTIDE SEQUENCE</scope>
    <source>
        <strain evidence="2">DSM 44596</strain>
    </source>
</reference>
<feature type="transmembrane region" description="Helical" evidence="1">
    <location>
        <begin position="72"/>
        <end position="91"/>
    </location>
</feature>
<keyword evidence="1" id="KW-0472">Membrane</keyword>
<proteinExistence type="predicted"/>
<sequence length="207" mass="22222">MTGRATDGIMRADEDGTVTLSLEPVMTDLRARVYDRGFTVVDRLPTFDPQFEILQSDELVSAQRYSNALDRAALWLPWAAALCAVVAIAIAPKRMRALSLVGLATAVGMIALLVALAVVRRDYLHNQDIVSPDAAAAVFDTVASSLVSSIRILLACGVAVAVVGYVAGGSRSATSMRNGISQLIRRESEPEVRAEVSTRREVPGPRR</sequence>